<feature type="signal peptide" evidence="1">
    <location>
        <begin position="1"/>
        <end position="28"/>
    </location>
</feature>
<protein>
    <submittedName>
        <fullName evidence="2">Uncharacterized protein</fullName>
    </submittedName>
</protein>
<accession>A0A0E9P746</accession>
<feature type="chain" id="PRO_5002430820" evidence="1">
    <location>
        <begin position="29"/>
        <end position="51"/>
    </location>
</feature>
<name>A0A0E9P746_ANGAN</name>
<sequence length="51" mass="5685">MKVIMVEGKPLACMALLLASLLNGPVQTTKIKYWANRSALSWSPNLRFKPP</sequence>
<dbReference type="EMBL" id="GBXM01108727">
    <property type="protein sequence ID" value="JAG99849.1"/>
    <property type="molecule type" value="Transcribed_RNA"/>
</dbReference>
<reference evidence="2" key="1">
    <citation type="submission" date="2014-11" db="EMBL/GenBank/DDBJ databases">
        <authorList>
            <person name="Amaro Gonzalez C."/>
        </authorList>
    </citation>
    <scope>NUCLEOTIDE SEQUENCE</scope>
</reference>
<reference evidence="2" key="2">
    <citation type="journal article" date="2015" name="Fish Shellfish Immunol.">
        <title>Early steps in the European eel (Anguilla anguilla)-Vibrio vulnificus interaction in the gills: Role of the RtxA13 toxin.</title>
        <authorList>
            <person name="Callol A."/>
            <person name="Pajuelo D."/>
            <person name="Ebbesson L."/>
            <person name="Teles M."/>
            <person name="MacKenzie S."/>
            <person name="Amaro C."/>
        </authorList>
    </citation>
    <scope>NUCLEOTIDE SEQUENCE</scope>
</reference>
<proteinExistence type="predicted"/>
<evidence type="ECO:0000256" key="1">
    <source>
        <dbReference type="SAM" id="SignalP"/>
    </source>
</evidence>
<keyword evidence="1" id="KW-0732">Signal</keyword>
<organism evidence="2">
    <name type="scientific">Anguilla anguilla</name>
    <name type="common">European freshwater eel</name>
    <name type="synonym">Muraena anguilla</name>
    <dbReference type="NCBI Taxonomy" id="7936"/>
    <lineage>
        <taxon>Eukaryota</taxon>
        <taxon>Metazoa</taxon>
        <taxon>Chordata</taxon>
        <taxon>Craniata</taxon>
        <taxon>Vertebrata</taxon>
        <taxon>Euteleostomi</taxon>
        <taxon>Actinopterygii</taxon>
        <taxon>Neopterygii</taxon>
        <taxon>Teleostei</taxon>
        <taxon>Anguilliformes</taxon>
        <taxon>Anguillidae</taxon>
        <taxon>Anguilla</taxon>
    </lineage>
</organism>
<evidence type="ECO:0000313" key="2">
    <source>
        <dbReference type="EMBL" id="JAG99849.1"/>
    </source>
</evidence>
<dbReference type="AlphaFoldDB" id="A0A0E9P746"/>